<comment type="cofactor">
    <cofactor evidence="3">
        <name>Zn(2+)</name>
        <dbReference type="ChEBI" id="CHEBI:29105"/>
    </cofactor>
</comment>
<dbReference type="AlphaFoldDB" id="A0A9D7HIZ8"/>
<name>A0A9D7HIZ8_9PROT</name>
<evidence type="ECO:0000259" key="4">
    <source>
        <dbReference type="PROSITE" id="PS50970"/>
    </source>
</evidence>
<evidence type="ECO:0000256" key="2">
    <source>
        <dbReference type="ARBA" id="ARBA00022679"/>
    </source>
</evidence>
<protein>
    <submittedName>
        <fullName evidence="5">Homocysteine S-methyltransferase family protein</fullName>
    </submittedName>
</protein>
<dbReference type="Gene3D" id="3.20.20.330">
    <property type="entry name" value="Homocysteine-binding-like domain"/>
    <property type="match status" value="1"/>
</dbReference>
<feature type="domain" description="Hcy-binding" evidence="4">
    <location>
        <begin position="4"/>
        <end position="312"/>
    </location>
</feature>
<keyword evidence="3" id="KW-0479">Metal-binding</keyword>
<reference evidence="5" key="1">
    <citation type="submission" date="2020-10" db="EMBL/GenBank/DDBJ databases">
        <title>Connecting structure to function with the recovery of over 1000 high-quality activated sludge metagenome-assembled genomes encoding full-length rRNA genes using long-read sequencing.</title>
        <authorList>
            <person name="Singleton C.M."/>
            <person name="Petriglieri F."/>
            <person name="Kristensen J.M."/>
            <person name="Kirkegaard R.H."/>
            <person name="Michaelsen T.Y."/>
            <person name="Andersen M.H."/>
            <person name="Karst S.M."/>
            <person name="Dueholm M.S."/>
            <person name="Nielsen P.H."/>
            <person name="Albertsen M."/>
        </authorList>
    </citation>
    <scope>NUCLEOTIDE SEQUENCE</scope>
    <source>
        <strain evidence="5">Bjer_18-Q3-R1-45_BAT3C.347</strain>
    </source>
</reference>
<feature type="binding site" evidence="3">
    <location>
        <position position="225"/>
    </location>
    <ligand>
        <name>Zn(2+)</name>
        <dbReference type="ChEBI" id="CHEBI:29105"/>
    </ligand>
</feature>
<accession>A0A9D7HIZ8</accession>
<evidence type="ECO:0000256" key="1">
    <source>
        <dbReference type="ARBA" id="ARBA00022603"/>
    </source>
</evidence>
<dbReference type="SUPFAM" id="SSF82282">
    <property type="entry name" value="Homocysteine S-methyltransferase"/>
    <property type="match status" value="1"/>
</dbReference>
<evidence type="ECO:0000256" key="3">
    <source>
        <dbReference type="PROSITE-ProRule" id="PRU00333"/>
    </source>
</evidence>
<dbReference type="Pfam" id="PF02574">
    <property type="entry name" value="S-methyl_trans"/>
    <property type="match status" value="1"/>
</dbReference>
<dbReference type="InterPro" id="IPR036589">
    <property type="entry name" value="HCY_dom_sf"/>
</dbReference>
<dbReference type="PANTHER" id="PTHR11103">
    <property type="entry name" value="SLR1189 PROTEIN"/>
    <property type="match status" value="1"/>
</dbReference>
<dbReference type="PANTHER" id="PTHR11103:SF18">
    <property type="entry name" value="SLR1189 PROTEIN"/>
    <property type="match status" value="1"/>
</dbReference>
<proteinExistence type="predicted"/>
<organism evidence="5 6">
    <name type="scientific">Candidatus Methylophosphatis roskildensis</name>
    <dbReference type="NCBI Taxonomy" id="2899263"/>
    <lineage>
        <taxon>Bacteria</taxon>
        <taxon>Pseudomonadati</taxon>
        <taxon>Pseudomonadota</taxon>
        <taxon>Betaproteobacteria</taxon>
        <taxon>Nitrosomonadales</taxon>
        <taxon>Sterolibacteriaceae</taxon>
        <taxon>Candidatus Methylophosphatis</taxon>
    </lineage>
</organism>
<evidence type="ECO:0000313" key="6">
    <source>
        <dbReference type="Proteomes" id="UP000807785"/>
    </source>
</evidence>
<dbReference type="InterPro" id="IPR003726">
    <property type="entry name" value="HCY_dom"/>
</dbReference>
<dbReference type="Proteomes" id="UP000807785">
    <property type="component" value="Unassembled WGS sequence"/>
</dbReference>
<feature type="binding site" evidence="3">
    <location>
        <position position="297"/>
    </location>
    <ligand>
        <name>Zn(2+)</name>
        <dbReference type="ChEBI" id="CHEBI:29105"/>
    </ligand>
</feature>
<keyword evidence="1 3" id="KW-0489">Methyltransferase</keyword>
<dbReference type="PROSITE" id="PS50970">
    <property type="entry name" value="HCY"/>
    <property type="match status" value="1"/>
</dbReference>
<keyword evidence="3" id="KW-0862">Zinc</keyword>
<sequence length="314" mass="33477">MVTNKANSLLAASSPILGEGAVIERLRRSRGIQIDDHVVNSALIYEESGRAALEAIYRQYLEIGQRYQLPLLLSTPTWRAGRERITAAGLAGRDLNGDNSRFLAELRDSYGAYAQQVAICGLMSCRGDAYKPTEAMSAEAAAEFHTWQANALAAAGVDFLMAATLPAMSEAIGLAQAQAATGLPYVISFVARPEGTLLDGTPLKTAIATIDASVTPRPLAYLINCTHASVFRSALLNERNSSAQVRERVIGLLANTAALSPEELDESAELVEEAPEVFGNSVAALRDELGMKVLGGCCGTDDRHIDCLARKLSP</sequence>
<comment type="caution">
    <text evidence="5">The sequence shown here is derived from an EMBL/GenBank/DDBJ whole genome shotgun (WGS) entry which is preliminary data.</text>
</comment>
<evidence type="ECO:0000313" key="5">
    <source>
        <dbReference type="EMBL" id="MBK6971422.1"/>
    </source>
</evidence>
<dbReference type="GO" id="GO:0032259">
    <property type="term" value="P:methylation"/>
    <property type="evidence" value="ECO:0007669"/>
    <property type="project" value="UniProtKB-KW"/>
</dbReference>
<keyword evidence="2 3" id="KW-0808">Transferase</keyword>
<dbReference type="GO" id="GO:0046872">
    <property type="term" value="F:metal ion binding"/>
    <property type="evidence" value="ECO:0007669"/>
    <property type="project" value="UniProtKB-KW"/>
</dbReference>
<feature type="binding site" evidence="3">
    <location>
        <position position="298"/>
    </location>
    <ligand>
        <name>Zn(2+)</name>
        <dbReference type="ChEBI" id="CHEBI:29105"/>
    </ligand>
</feature>
<gene>
    <name evidence="5" type="ORF">IPH26_00135</name>
</gene>
<dbReference type="EMBL" id="JADJEV010000001">
    <property type="protein sequence ID" value="MBK6971422.1"/>
    <property type="molecule type" value="Genomic_DNA"/>
</dbReference>
<dbReference type="GO" id="GO:0008168">
    <property type="term" value="F:methyltransferase activity"/>
    <property type="evidence" value="ECO:0007669"/>
    <property type="project" value="UniProtKB-UniRule"/>
</dbReference>